<dbReference type="Gene3D" id="2.10.109.10">
    <property type="entry name" value="Umud Fragment, subunit A"/>
    <property type="match status" value="1"/>
</dbReference>
<evidence type="ECO:0000259" key="4">
    <source>
        <dbReference type="PROSITE" id="PS50943"/>
    </source>
</evidence>
<feature type="domain" description="HTH cro/C1-type" evidence="4">
    <location>
        <begin position="6"/>
        <end position="61"/>
    </location>
</feature>
<dbReference type="EMBL" id="CP145316">
    <property type="protein sequence ID" value="XAM17585.1"/>
    <property type="molecule type" value="Genomic_DNA"/>
</dbReference>
<dbReference type="RefSeq" id="WP_343353237.1">
    <property type="nucleotide sequence ID" value="NZ_CP145316.1"/>
</dbReference>
<dbReference type="PANTHER" id="PTHR40661:SF1">
    <property type="entry name" value="HTH CRO_C1-TYPE DOMAIN-CONTAINING PROTEIN"/>
    <property type="match status" value="1"/>
</dbReference>
<proteinExistence type="predicted"/>
<keyword evidence="1" id="KW-0805">Transcription regulation</keyword>
<dbReference type="SUPFAM" id="SSF47413">
    <property type="entry name" value="lambda repressor-like DNA-binding domains"/>
    <property type="match status" value="1"/>
</dbReference>
<protein>
    <submittedName>
        <fullName evidence="5">S24 family peptidase</fullName>
    </submittedName>
</protein>
<accession>A0ABZ3F5C1</accession>
<dbReference type="PROSITE" id="PS50943">
    <property type="entry name" value="HTH_CROC1"/>
    <property type="match status" value="1"/>
</dbReference>
<evidence type="ECO:0000256" key="1">
    <source>
        <dbReference type="ARBA" id="ARBA00023015"/>
    </source>
</evidence>
<dbReference type="PANTHER" id="PTHR40661">
    <property type="match status" value="1"/>
</dbReference>
<dbReference type="SUPFAM" id="SSF51306">
    <property type="entry name" value="LexA/Signal peptidase"/>
    <property type="match status" value="1"/>
</dbReference>
<keyword evidence="3" id="KW-0804">Transcription</keyword>
<reference evidence="5 6" key="1">
    <citation type="submission" date="2024-02" db="EMBL/GenBank/DDBJ databases">
        <title>Genome and pathogenicity analysis of Helicobacter mastomyrinus isolated from mice.</title>
        <authorList>
            <person name="Zhu L."/>
        </authorList>
    </citation>
    <scope>NUCLEOTIDE SEQUENCE [LARGE SCALE GENOMIC DNA]</scope>
    <source>
        <strain evidence="5 6">Hm-17</strain>
    </source>
</reference>
<dbReference type="SMART" id="SM00530">
    <property type="entry name" value="HTH_XRE"/>
    <property type="match status" value="1"/>
</dbReference>
<name>A0ABZ3F5C1_9HELI</name>
<evidence type="ECO:0000313" key="6">
    <source>
        <dbReference type="Proteomes" id="UP001434737"/>
    </source>
</evidence>
<dbReference type="InterPro" id="IPR010982">
    <property type="entry name" value="Lambda_DNA-bd_dom_sf"/>
</dbReference>
<gene>
    <name evidence="5" type="ORF">V3I05_07810</name>
</gene>
<dbReference type="InterPro" id="IPR036286">
    <property type="entry name" value="LexA/Signal_pep-like_sf"/>
</dbReference>
<evidence type="ECO:0000313" key="5">
    <source>
        <dbReference type="EMBL" id="XAM17585.1"/>
    </source>
</evidence>
<dbReference type="CDD" id="cd00093">
    <property type="entry name" value="HTH_XRE"/>
    <property type="match status" value="1"/>
</dbReference>
<evidence type="ECO:0000256" key="2">
    <source>
        <dbReference type="ARBA" id="ARBA00023125"/>
    </source>
</evidence>
<dbReference type="InterPro" id="IPR001387">
    <property type="entry name" value="Cro/C1-type_HTH"/>
</dbReference>
<dbReference type="Proteomes" id="UP001434737">
    <property type="component" value="Chromosome"/>
</dbReference>
<keyword evidence="2" id="KW-0238">DNA-binding</keyword>
<dbReference type="InterPro" id="IPR039418">
    <property type="entry name" value="LexA-like"/>
</dbReference>
<dbReference type="CDD" id="cd06529">
    <property type="entry name" value="S24_LexA-like"/>
    <property type="match status" value="1"/>
</dbReference>
<dbReference type="Pfam" id="PF00717">
    <property type="entry name" value="Peptidase_S24"/>
    <property type="match status" value="1"/>
</dbReference>
<evidence type="ECO:0000256" key="3">
    <source>
        <dbReference type="ARBA" id="ARBA00023163"/>
    </source>
</evidence>
<keyword evidence="6" id="KW-1185">Reference proteome</keyword>
<sequence>MTGVEFREIREKLGMTQDTLSKEIGINIRQISRIETGEADVRDYHEKLILTLLEKRSKKYKNDVKTQKITYYPNIKASAGYGIINENEESIEIDTNLLSAIKMPHKKLDMIQVQGDSMHPYIQNGDFALIERSSEAKNGDIVIANYQGDLYVKQIQKNPQNKSISFISSNKEYPSFEVKGTDLESLVIVGILRGVIRAY</sequence>
<dbReference type="Pfam" id="PF01381">
    <property type="entry name" value="HTH_3"/>
    <property type="match status" value="1"/>
</dbReference>
<organism evidence="5 6">
    <name type="scientific">Helicobacter mastomyrinus</name>
    <dbReference type="NCBI Taxonomy" id="287948"/>
    <lineage>
        <taxon>Bacteria</taxon>
        <taxon>Pseudomonadati</taxon>
        <taxon>Campylobacterota</taxon>
        <taxon>Epsilonproteobacteria</taxon>
        <taxon>Campylobacterales</taxon>
        <taxon>Helicobacteraceae</taxon>
        <taxon>Helicobacter</taxon>
    </lineage>
</organism>
<dbReference type="Gene3D" id="1.10.260.40">
    <property type="entry name" value="lambda repressor-like DNA-binding domains"/>
    <property type="match status" value="1"/>
</dbReference>
<dbReference type="InterPro" id="IPR015927">
    <property type="entry name" value="Peptidase_S24_S26A/B/C"/>
</dbReference>